<proteinExistence type="predicted"/>
<comment type="caution">
    <text evidence="2">The sequence shown here is derived from an EMBL/GenBank/DDBJ whole genome shotgun (WGS) entry which is preliminary data.</text>
</comment>
<keyword evidence="3" id="KW-1185">Reference proteome</keyword>
<dbReference type="Gene3D" id="2.60.120.200">
    <property type="match status" value="1"/>
</dbReference>
<dbReference type="SUPFAM" id="SSF49899">
    <property type="entry name" value="Concanavalin A-like lectins/glucanases"/>
    <property type="match status" value="1"/>
</dbReference>
<evidence type="ECO:0000313" key="3">
    <source>
        <dbReference type="Proteomes" id="UP000618818"/>
    </source>
</evidence>
<accession>A0ABR8NBJ9</accession>
<dbReference type="Pfam" id="PF13385">
    <property type="entry name" value="Laminin_G_3"/>
    <property type="match status" value="1"/>
</dbReference>
<dbReference type="RefSeq" id="WP_191195164.1">
    <property type="nucleotide sequence ID" value="NZ_JACXYZ010000001.1"/>
</dbReference>
<feature type="signal peptide" evidence="1">
    <location>
        <begin position="1"/>
        <end position="31"/>
    </location>
</feature>
<name>A0ABR8NBJ9_9ACTN</name>
<protein>
    <submittedName>
        <fullName evidence="2">LamG domain-containing protein</fullName>
    </submittedName>
</protein>
<dbReference type="EMBL" id="JACXYZ010000001">
    <property type="protein sequence ID" value="MBD3925523.1"/>
    <property type="molecule type" value="Genomic_DNA"/>
</dbReference>
<evidence type="ECO:0000313" key="2">
    <source>
        <dbReference type="EMBL" id="MBD3925523.1"/>
    </source>
</evidence>
<gene>
    <name evidence="2" type="ORF">IEZ26_12875</name>
</gene>
<organism evidence="2 3">
    <name type="scientific">Nocardioides cavernae</name>
    <dbReference type="NCBI Taxonomy" id="1921566"/>
    <lineage>
        <taxon>Bacteria</taxon>
        <taxon>Bacillati</taxon>
        <taxon>Actinomycetota</taxon>
        <taxon>Actinomycetes</taxon>
        <taxon>Propionibacteriales</taxon>
        <taxon>Nocardioidaceae</taxon>
        <taxon>Nocardioides</taxon>
    </lineage>
</organism>
<dbReference type="PROSITE" id="PS51318">
    <property type="entry name" value="TAT"/>
    <property type="match status" value="1"/>
</dbReference>
<feature type="chain" id="PRO_5046620322" evidence="1">
    <location>
        <begin position="32"/>
        <end position="251"/>
    </location>
</feature>
<keyword evidence="1" id="KW-0732">Signal</keyword>
<dbReference type="InterPro" id="IPR006311">
    <property type="entry name" value="TAT_signal"/>
</dbReference>
<dbReference type="InterPro" id="IPR013320">
    <property type="entry name" value="ConA-like_dom_sf"/>
</dbReference>
<reference evidence="2 3" key="1">
    <citation type="submission" date="2020-09" db="EMBL/GenBank/DDBJ databases">
        <title>novel species in genus Nocardioides.</title>
        <authorList>
            <person name="Zhang G."/>
        </authorList>
    </citation>
    <scope>NUCLEOTIDE SEQUENCE [LARGE SCALE GENOMIC DNA]</scope>
    <source>
        <strain evidence="2 3">KCTC 39551</strain>
    </source>
</reference>
<sequence length="251" mass="26179">MHRFRRSLTSVAALATTATLAVALAAPPASARTGGIGGFWLLDEGSGQVANDLSSNGNRGMLGTTPGVDANDPTWVALPKLLFLKRAALRFSGSQSVRMPDAPSLEPDGVTVLARVRSTDPGAYRYVMSKGAFQCETASYGLYTGEQGGLRFYVSDGTQFHLSADAGPGLWDGAWHTVRGAFDGQELRLYVDGALVGAPVAAPVSIYYGMPTGDDFYVGDYGGPCASPLGFVGDIDAAAVLGRYDRTATLG</sequence>
<evidence type="ECO:0000256" key="1">
    <source>
        <dbReference type="SAM" id="SignalP"/>
    </source>
</evidence>
<dbReference type="Proteomes" id="UP000618818">
    <property type="component" value="Unassembled WGS sequence"/>
</dbReference>